<sequence>MRGLIWIIVLFAVAVGLAMAASTYSGNVYIVAEQTMLRVNLHAFILGLIALVVVLYLLVRLIAGILHVPGRMQRFGVKRKGRQAGTALNNAGLAFFEGKYQKAEQEAAKVLANKEAGDNRTLALMLGAHAADQMDDTALRDQYLQDIAALPAKQQLSRHLLLAESALSRRDYPAAESNITAAAQINPHLTRLVRLQLRYAFDHGNALDVLDKTAKLLKAGAINEYEAGQYQSWAYRRLLALATDSSGLKACLKRIPDAQKTGELCLPIAEKYAALGLYDQAVKWVGQYYPHTQQAELLEPFVHSVRYLDEKAQRKAIDTADGWLKSRPKDARLLMHLGQLAYSKQLWGKAQGYLEASLAITPSVQARLALAKVFDETGQDARAEQQRLLALEGATHDENEALLPVVADAHA</sequence>
<keyword evidence="13" id="KW-1185">Reference proteome</keyword>
<dbReference type="InterPro" id="IPR011990">
    <property type="entry name" value="TPR-like_helical_dom_sf"/>
</dbReference>
<evidence type="ECO:0000256" key="9">
    <source>
        <dbReference type="ARBA" id="ARBA00023244"/>
    </source>
</evidence>
<feature type="domain" description="HemY N-terminal" evidence="11">
    <location>
        <begin position="26"/>
        <end position="134"/>
    </location>
</feature>
<keyword evidence="4" id="KW-1003">Cell membrane</keyword>
<evidence type="ECO:0000313" key="12">
    <source>
        <dbReference type="EMBL" id="UOO81155.1"/>
    </source>
</evidence>
<comment type="pathway">
    <text evidence="3">Porphyrin-containing compound metabolism; protoheme biosynthesis.</text>
</comment>
<evidence type="ECO:0000256" key="7">
    <source>
        <dbReference type="ARBA" id="ARBA00022989"/>
    </source>
</evidence>
<evidence type="ECO:0000256" key="10">
    <source>
        <dbReference type="SAM" id="Phobius"/>
    </source>
</evidence>
<keyword evidence="5" id="KW-0997">Cell inner membrane</keyword>
<dbReference type="InterPro" id="IPR010817">
    <property type="entry name" value="HemY_N"/>
</dbReference>
<evidence type="ECO:0000256" key="2">
    <source>
        <dbReference type="ARBA" id="ARBA00004429"/>
    </source>
</evidence>
<keyword evidence="9" id="KW-0627">Porphyrin biosynthesis</keyword>
<dbReference type="Pfam" id="PF07219">
    <property type="entry name" value="HemY_N"/>
    <property type="match status" value="1"/>
</dbReference>
<evidence type="ECO:0000256" key="8">
    <source>
        <dbReference type="ARBA" id="ARBA00023136"/>
    </source>
</evidence>
<evidence type="ECO:0000256" key="6">
    <source>
        <dbReference type="ARBA" id="ARBA00022692"/>
    </source>
</evidence>
<name>A0ABY4DQ20_9NEIS</name>
<dbReference type="EMBL" id="CP091508">
    <property type="protein sequence ID" value="UOO81155.1"/>
    <property type="molecule type" value="Genomic_DNA"/>
</dbReference>
<evidence type="ECO:0000256" key="1">
    <source>
        <dbReference type="ARBA" id="ARBA00002962"/>
    </source>
</evidence>
<evidence type="ECO:0000313" key="13">
    <source>
        <dbReference type="Proteomes" id="UP000829817"/>
    </source>
</evidence>
<dbReference type="InterPro" id="IPR005254">
    <property type="entry name" value="Heme_biosyn_assoc_TPR_pro"/>
</dbReference>
<dbReference type="SUPFAM" id="SSF48452">
    <property type="entry name" value="TPR-like"/>
    <property type="match status" value="1"/>
</dbReference>
<feature type="transmembrane region" description="Helical" evidence="10">
    <location>
        <begin position="44"/>
        <end position="68"/>
    </location>
</feature>
<comment type="function">
    <text evidence="1">Involved in a late step of protoheme IX synthesis.</text>
</comment>
<keyword evidence="7 10" id="KW-1133">Transmembrane helix</keyword>
<evidence type="ECO:0000256" key="3">
    <source>
        <dbReference type="ARBA" id="ARBA00004744"/>
    </source>
</evidence>
<reference evidence="12 13" key="1">
    <citation type="journal article" date="2022" name="Res Sq">
        <title>Evolution of multicellular longitudinally dividing oral cavity symbionts (Neisseriaceae).</title>
        <authorList>
            <person name="Nyongesa S."/>
            <person name="Weber P."/>
            <person name="Bernet E."/>
            <person name="Pullido F."/>
            <person name="Nieckarz M."/>
            <person name="Delaby M."/>
            <person name="Nieves C."/>
            <person name="Viehboeck T."/>
            <person name="Krause N."/>
            <person name="Rivera-Millot A."/>
            <person name="Nakamura A."/>
            <person name="Vischer N."/>
            <person name="VanNieuwenhze M."/>
            <person name="Brun Y."/>
            <person name="Cava F."/>
            <person name="Bulgheresi S."/>
            <person name="Veyrier F."/>
        </authorList>
    </citation>
    <scope>NUCLEOTIDE SEQUENCE [LARGE SCALE GENOMIC DNA]</scope>
    <source>
        <strain evidence="12 13">CCUG 63373m</strain>
    </source>
</reference>
<accession>A0ABY4DQ20</accession>
<dbReference type="RefSeq" id="WP_244784221.1">
    <property type="nucleotide sequence ID" value="NZ_CP091508.1"/>
</dbReference>
<proteinExistence type="predicted"/>
<dbReference type="NCBIfam" id="TIGR00540">
    <property type="entry name" value="TPR_hemY_coli"/>
    <property type="match status" value="1"/>
</dbReference>
<organism evidence="12 13">
    <name type="scientific">Uruburuella testudinis</name>
    <dbReference type="NCBI Taxonomy" id="1282863"/>
    <lineage>
        <taxon>Bacteria</taxon>
        <taxon>Pseudomonadati</taxon>
        <taxon>Pseudomonadota</taxon>
        <taxon>Betaproteobacteria</taxon>
        <taxon>Neisseriales</taxon>
        <taxon>Neisseriaceae</taxon>
        <taxon>Uruburuella</taxon>
    </lineage>
</organism>
<gene>
    <name evidence="12" type="ORF">LVJ83_09230</name>
</gene>
<keyword evidence="8 10" id="KW-0472">Membrane</keyword>
<evidence type="ECO:0000259" key="11">
    <source>
        <dbReference type="Pfam" id="PF07219"/>
    </source>
</evidence>
<dbReference type="Gene3D" id="1.25.40.10">
    <property type="entry name" value="Tetratricopeptide repeat domain"/>
    <property type="match status" value="1"/>
</dbReference>
<dbReference type="Proteomes" id="UP000829817">
    <property type="component" value="Chromosome"/>
</dbReference>
<evidence type="ECO:0000256" key="4">
    <source>
        <dbReference type="ARBA" id="ARBA00022475"/>
    </source>
</evidence>
<protein>
    <submittedName>
        <fullName evidence="12">Heme biosynthesis protein HemY</fullName>
    </submittedName>
</protein>
<evidence type="ECO:0000256" key="5">
    <source>
        <dbReference type="ARBA" id="ARBA00022519"/>
    </source>
</evidence>
<keyword evidence="6 10" id="KW-0812">Transmembrane</keyword>
<comment type="subcellular location">
    <subcellularLocation>
        <location evidence="2">Cell inner membrane</location>
        <topology evidence="2">Multi-pass membrane protein</topology>
    </subcellularLocation>
</comment>